<evidence type="ECO:0000313" key="4">
    <source>
        <dbReference type="EMBL" id="KAF2453102.1"/>
    </source>
</evidence>
<feature type="region of interest" description="Disordered" evidence="3">
    <location>
        <begin position="61"/>
        <end position="86"/>
    </location>
</feature>
<evidence type="ECO:0000256" key="1">
    <source>
        <dbReference type="ARBA" id="ARBA00022737"/>
    </source>
</evidence>
<name>A0A6A6NMZ9_9PEZI</name>
<dbReference type="GO" id="GO:0005544">
    <property type="term" value="F:calcium-dependent phospholipid binding"/>
    <property type="evidence" value="ECO:0007669"/>
    <property type="project" value="InterPro"/>
</dbReference>
<feature type="compositionally biased region" description="Low complexity" evidence="3">
    <location>
        <begin position="355"/>
        <end position="367"/>
    </location>
</feature>
<dbReference type="Proteomes" id="UP000799766">
    <property type="component" value="Unassembled WGS sequence"/>
</dbReference>
<dbReference type="InterPro" id="IPR018502">
    <property type="entry name" value="Annexin_repeat"/>
</dbReference>
<dbReference type="SUPFAM" id="SSF47874">
    <property type="entry name" value="Annexin"/>
    <property type="match status" value="1"/>
</dbReference>
<protein>
    <recommendedName>
        <fullName evidence="6">Annexin</fullName>
    </recommendedName>
</protein>
<dbReference type="Pfam" id="PF00191">
    <property type="entry name" value="Annexin"/>
    <property type="match status" value="1"/>
</dbReference>
<dbReference type="GO" id="GO:0005737">
    <property type="term" value="C:cytoplasm"/>
    <property type="evidence" value="ECO:0007669"/>
    <property type="project" value="TreeGrafter"/>
</dbReference>
<feature type="region of interest" description="Disordered" evidence="3">
    <location>
        <begin position="348"/>
        <end position="371"/>
    </location>
</feature>
<dbReference type="GO" id="GO:0005634">
    <property type="term" value="C:nucleus"/>
    <property type="evidence" value="ECO:0007669"/>
    <property type="project" value="TreeGrafter"/>
</dbReference>
<proteinExistence type="predicted"/>
<dbReference type="OrthoDB" id="2134400at2759"/>
<dbReference type="EMBL" id="MU001700">
    <property type="protein sequence ID" value="KAF2453102.1"/>
    <property type="molecule type" value="Genomic_DNA"/>
</dbReference>
<sequence>MLEAYHGTYQSISPLPSPLALPDDMLDDDLPPLDMPGSFGDGGGGGGAEARERVRFPGGAGLGAGLLSPTTPASAGGGGGARRKEKRAKIYDATEDALAIVDALSGRHVDPEPLVGILPQLSHDQLMELRAEYKRVCKVQGRGINVAKHIKMKCSAGSNFGKIAYVTALGRWESEAYWANFWYQSNGARRELLIESLMGRSNAEIREIKDAFRDKRYGDSLSRCMDKELRADKFRTAVLLALEERRQEETDRLPVEYRNRDVDILYQSLHGRDRSESTMLGVVVTRSDAHLREVLRTYERKYQENFARAALKRSNNLVGEVIAHILNGVINRPARDALLMRHALSDLLDDPPSNPRSSSVAVRPSSSRQDRRQRHELLISRLVRLHWDRPHWARVKAEYRDRYGAHVEDDIEDATRGDFREFCLSLCEAGR</sequence>
<evidence type="ECO:0000256" key="2">
    <source>
        <dbReference type="ARBA" id="ARBA00023216"/>
    </source>
</evidence>
<reference evidence="4" key="1">
    <citation type="journal article" date="2020" name="Stud. Mycol.">
        <title>101 Dothideomycetes genomes: a test case for predicting lifestyles and emergence of pathogens.</title>
        <authorList>
            <person name="Haridas S."/>
            <person name="Albert R."/>
            <person name="Binder M."/>
            <person name="Bloem J."/>
            <person name="Labutti K."/>
            <person name="Salamov A."/>
            <person name="Andreopoulos B."/>
            <person name="Baker S."/>
            <person name="Barry K."/>
            <person name="Bills G."/>
            <person name="Bluhm B."/>
            <person name="Cannon C."/>
            <person name="Castanera R."/>
            <person name="Culley D."/>
            <person name="Daum C."/>
            <person name="Ezra D."/>
            <person name="Gonzalez J."/>
            <person name="Henrissat B."/>
            <person name="Kuo A."/>
            <person name="Liang C."/>
            <person name="Lipzen A."/>
            <person name="Lutzoni F."/>
            <person name="Magnuson J."/>
            <person name="Mondo S."/>
            <person name="Nolan M."/>
            <person name="Ohm R."/>
            <person name="Pangilinan J."/>
            <person name="Park H.-J."/>
            <person name="Ramirez L."/>
            <person name="Alfaro M."/>
            <person name="Sun H."/>
            <person name="Tritt A."/>
            <person name="Yoshinaga Y."/>
            <person name="Zwiers L.-H."/>
            <person name="Turgeon B."/>
            <person name="Goodwin S."/>
            <person name="Spatafora J."/>
            <person name="Crous P."/>
            <person name="Grigoriev I."/>
        </authorList>
    </citation>
    <scope>NUCLEOTIDE SEQUENCE</scope>
    <source>
        <strain evidence="4">ATCC 16933</strain>
    </source>
</reference>
<feature type="region of interest" description="Disordered" evidence="3">
    <location>
        <begin position="13"/>
        <end position="49"/>
    </location>
</feature>
<dbReference type="PANTHER" id="PTHR10502:SF107">
    <property type="entry name" value="ANNEXIN ANXC4 (AFU_ORTHOLOGUE AFUA_3G07020)"/>
    <property type="match status" value="1"/>
</dbReference>
<dbReference type="GO" id="GO:0001786">
    <property type="term" value="F:phosphatidylserine binding"/>
    <property type="evidence" value="ECO:0007669"/>
    <property type="project" value="TreeGrafter"/>
</dbReference>
<feature type="compositionally biased region" description="Gly residues" evidence="3">
    <location>
        <begin position="39"/>
        <end position="48"/>
    </location>
</feature>
<gene>
    <name evidence="4" type="ORF">BDY21DRAFT_311131</name>
</gene>
<dbReference type="Gene3D" id="1.10.220.10">
    <property type="entry name" value="Annexin"/>
    <property type="match status" value="3"/>
</dbReference>
<keyword evidence="5" id="KW-1185">Reference proteome</keyword>
<dbReference type="InterPro" id="IPR037104">
    <property type="entry name" value="Annexin_sf"/>
</dbReference>
<evidence type="ECO:0008006" key="6">
    <source>
        <dbReference type="Google" id="ProtNLM"/>
    </source>
</evidence>
<accession>A0A6A6NMZ9</accession>
<dbReference type="PANTHER" id="PTHR10502">
    <property type="entry name" value="ANNEXIN"/>
    <property type="match status" value="1"/>
</dbReference>
<organism evidence="4 5">
    <name type="scientific">Lineolata rhizophorae</name>
    <dbReference type="NCBI Taxonomy" id="578093"/>
    <lineage>
        <taxon>Eukaryota</taxon>
        <taxon>Fungi</taxon>
        <taxon>Dikarya</taxon>
        <taxon>Ascomycota</taxon>
        <taxon>Pezizomycotina</taxon>
        <taxon>Dothideomycetes</taxon>
        <taxon>Dothideomycetes incertae sedis</taxon>
        <taxon>Lineolatales</taxon>
        <taxon>Lineolataceae</taxon>
        <taxon>Lineolata</taxon>
    </lineage>
</organism>
<dbReference type="GO" id="GO:0012506">
    <property type="term" value="C:vesicle membrane"/>
    <property type="evidence" value="ECO:0007669"/>
    <property type="project" value="TreeGrafter"/>
</dbReference>
<evidence type="ECO:0000313" key="5">
    <source>
        <dbReference type="Proteomes" id="UP000799766"/>
    </source>
</evidence>
<dbReference type="GO" id="GO:0005509">
    <property type="term" value="F:calcium ion binding"/>
    <property type="evidence" value="ECO:0007669"/>
    <property type="project" value="InterPro"/>
</dbReference>
<keyword evidence="2" id="KW-0041">Annexin</keyword>
<keyword evidence="1" id="KW-0677">Repeat</keyword>
<evidence type="ECO:0000256" key="3">
    <source>
        <dbReference type="SAM" id="MobiDB-lite"/>
    </source>
</evidence>
<dbReference type="GO" id="GO:0005886">
    <property type="term" value="C:plasma membrane"/>
    <property type="evidence" value="ECO:0007669"/>
    <property type="project" value="TreeGrafter"/>
</dbReference>
<dbReference type="AlphaFoldDB" id="A0A6A6NMZ9"/>